<organism evidence="2 3">
    <name type="scientific">Lutibacter flavus</name>
    <dbReference type="NCBI Taxonomy" id="691689"/>
    <lineage>
        <taxon>Bacteria</taxon>
        <taxon>Pseudomonadati</taxon>
        <taxon>Bacteroidota</taxon>
        <taxon>Flavobacteriia</taxon>
        <taxon>Flavobacteriales</taxon>
        <taxon>Flavobacteriaceae</taxon>
        <taxon>Lutibacter</taxon>
    </lineage>
</organism>
<dbReference type="InterPro" id="IPR000182">
    <property type="entry name" value="GNAT_dom"/>
</dbReference>
<dbReference type="InterPro" id="IPR016181">
    <property type="entry name" value="Acyl_CoA_acyltransferase"/>
</dbReference>
<evidence type="ECO:0000313" key="3">
    <source>
        <dbReference type="Proteomes" id="UP000198412"/>
    </source>
</evidence>
<sequence length="169" mass="19829">MKIILETKRLYLREFIPLDGYHFFHLNNDPEVIKFTGDEAFESLDEAYDFIKNYSEYKNNGFGRWAVCLKETKEFLGWCGLKFVKDKNETDLGFRFYKTHWGNGFATEAAIASVNYGFSKLKISEIIGRASIENKASLKVLKKCSFKFKEQFIYNNQPSVLYTIKNDKY</sequence>
<name>A0A238VG24_9FLAO</name>
<gene>
    <name evidence="2" type="ORF">SAMN04488111_0355</name>
</gene>
<dbReference type="EMBL" id="FZNX01000001">
    <property type="protein sequence ID" value="SNR32643.1"/>
    <property type="molecule type" value="Genomic_DNA"/>
</dbReference>
<keyword evidence="3" id="KW-1185">Reference proteome</keyword>
<dbReference type="Gene3D" id="3.40.630.30">
    <property type="match status" value="1"/>
</dbReference>
<dbReference type="PANTHER" id="PTHR43792:SF1">
    <property type="entry name" value="N-ACETYLTRANSFERASE DOMAIN-CONTAINING PROTEIN"/>
    <property type="match status" value="1"/>
</dbReference>
<keyword evidence="2" id="KW-0808">Transferase</keyword>
<proteinExistence type="predicted"/>
<accession>A0A238VG24</accession>
<dbReference type="Pfam" id="PF13302">
    <property type="entry name" value="Acetyltransf_3"/>
    <property type="match status" value="1"/>
</dbReference>
<dbReference type="SUPFAM" id="SSF55729">
    <property type="entry name" value="Acyl-CoA N-acyltransferases (Nat)"/>
    <property type="match status" value="1"/>
</dbReference>
<feature type="domain" description="N-acetyltransferase" evidence="1">
    <location>
        <begin position="9"/>
        <end position="147"/>
    </location>
</feature>
<evidence type="ECO:0000259" key="1">
    <source>
        <dbReference type="Pfam" id="PF13302"/>
    </source>
</evidence>
<protein>
    <submittedName>
        <fullName evidence="2">Protein N-acetyltransferase, RimJ/RimL family</fullName>
    </submittedName>
</protein>
<dbReference type="RefSeq" id="WP_089376710.1">
    <property type="nucleotide sequence ID" value="NZ_FZNX01000001.1"/>
</dbReference>
<dbReference type="Proteomes" id="UP000198412">
    <property type="component" value="Unassembled WGS sequence"/>
</dbReference>
<dbReference type="AlphaFoldDB" id="A0A238VG24"/>
<dbReference type="OrthoDB" id="9788916at2"/>
<evidence type="ECO:0000313" key="2">
    <source>
        <dbReference type="EMBL" id="SNR32643.1"/>
    </source>
</evidence>
<dbReference type="GO" id="GO:0016747">
    <property type="term" value="F:acyltransferase activity, transferring groups other than amino-acyl groups"/>
    <property type="evidence" value="ECO:0007669"/>
    <property type="project" value="InterPro"/>
</dbReference>
<reference evidence="3" key="1">
    <citation type="submission" date="2017-06" db="EMBL/GenBank/DDBJ databases">
        <authorList>
            <person name="Varghese N."/>
            <person name="Submissions S."/>
        </authorList>
    </citation>
    <scope>NUCLEOTIDE SEQUENCE [LARGE SCALE GENOMIC DNA]</scope>
    <source>
        <strain evidence="3">DSM 27993</strain>
    </source>
</reference>
<dbReference type="PANTHER" id="PTHR43792">
    <property type="entry name" value="GNAT FAMILY, PUTATIVE (AFU_ORTHOLOGUE AFUA_3G00765)-RELATED-RELATED"/>
    <property type="match status" value="1"/>
</dbReference>
<dbReference type="InterPro" id="IPR051531">
    <property type="entry name" value="N-acetyltransferase"/>
</dbReference>